<dbReference type="SUPFAM" id="SSF49764">
    <property type="entry name" value="HSP20-like chaperones"/>
    <property type="match status" value="4"/>
</dbReference>
<gene>
    <name evidence="5" type="primary">Hsp22_1</name>
    <name evidence="5" type="ORF">GWK47_004697</name>
</gene>
<dbReference type="OrthoDB" id="6366277at2759"/>
<organism evidence="5 6">
    <name type="scientific">Chionoecetes opilio</name>
    <name type="common">Atlantic snow crab</name>
    <name type="synonym">Cancer opilio</name>
    <dbReference type="NCBI Taxonomy" id="41210"/>
    <lineage>
        <taxon>Eukaryota</taxon>
        <taxon>Metazoa</taxon>
        <taxon>Ecdysozoa</taxon>
        <taxon>Arthropoda</taxon>
        <taxon>Crustacea</taxon>
        <taxon>Multicrustacea</taxon>
        <taxon>Malacostraca</taxon>
        <taxon>Eumalacostraca</taxon>
        <taxon>Eucarida</taxon>
        <taxon>Decapoda</taxon>
        <taxon>Pleocyemata</taxon>
        <taxon>Brachyura</taxon>
        <taxon>Eubrachyura</taxon>
        <taxon>Majoidea</taxon>
        <taxon>Majidae</taxon>
        <taxon>Chionoecetes</taxon>
    </lineage>
</organism>
<protein>
    <submittedName>
        <fullName evidence="5">Heat shock protein 22</fullName>
    </submittedName>
</protein>
<feature type="domain" description="SHSP" evidence="4">
    <location>
        <begin position="636"/>
        <end position="752"/>
    </location>
</feature>
<dbReference type="Gene3D" id="2.60.40.790">
    <property type="match status" value="4"/>
</dbReference>
<dbReference type="PANTHER" id="PTHR45640:SF26">
    <property type="entry name" value="RE23625P"/>
    <property type="match status" value="1"/>
</dbReference>
<reference evidence="5" key="1">
    <citation type="submission" date="2020-07" db="EMBL/GenBank/DDBJ databases">
        <title>The High-quality genome of the commercially important snow crab, Chionoecetes opilio.</title>
        <authorList>
            <person name="Jeong J.-H."/>
            <person name="Ryu S."/>
        </authorList>
    </citation>
    <scope>NUCLEOTIDE SEQUENCE</scope>
    <source>
        <strain evidence="5">MADBK_172401_WGS</strain>
        <tissue evidence="5">Digestive gland</tissue>
    </source>
</reference>
<name>A0A8J5D0T7_CHIOP</name>
<proteinExistence type="inferred from homology"/>
<evidence type="ECO:0000313" key="5">
    <source>
        <dbReference type="EMBL" id="KAG0725432.1"/>
    </source>
</evidence>
<feature type="compositionally biased region" description="Basic and acidic residues" evidence="3">
    <location>
        <begin position="539"/>
        <end position="549"/>
    </location>
</feature>
<evidence type="ECO:0000256" key="2">
    <source>
        <dbReference type="RuleBase" id="RU003616"/>
    </source>
</evidence>
<feature type="region of interest" description="Disordered" evidence="3">
    <location>
        <begin position="460"/>
        <end position="586"/>
    </location>
</feature>
<dbReference type="InterPro" id="IPR001436">
    <property type="entry name" value="Alpha-crystallin/sHSP_animal"/>
</dbReference>
<dbReference type="Proteomes" id="UP000770661">
    <property type="component" value="Unassembled WGS sequence"/>
</dbReference>
<dbReference type="CDD" id="cd06526">
    <property type="entry name" value="metazoan_ACD"/>
    <property type="match status" value="4"/>
</dbReference>
<feature type="region of interest" description="Disordered" evidence="3">
    <location>
        <begin position="1038"/>
        <end position="1105"/>
    </location>
</feature>
<feature type="compositionally biased region" description="Polar residues" evidence="3">
    <location>
        <begin position="230"/>
        <end position="240"/>
    </location>
</feature>
<feature type="compositionally biased region" description="Basic and acidic residues" evidence="3">
    <location>
        <begin position="241"/>
        <end position="257"/>
    </location>
</feature>
<evidence type="ECO:0000256" key="1">
    <source>
        <dbReference type="PROSITE-ProRule" id="PRU00285"/>
    </source>
</evidence>
<feature type="region of interest" description="Disordered" evidence="3">
    <location>
        <begin position="218"/>
        <end position="286"/>
    </location>
</feature>
<feature type="region of interest" description="Disordered" evidence="3">
    <location>
        <begin position="817"/>
        <end position="865"/>
    </location>
</feature>
<feature type="domain" description="SHSP" evidence="4">
    <location>
        <begin position="135"/>
        <end position="235"/>
    </location>
</feature>
<dbReference type="GO" id="GO:0051082">
    <property type="term" value="F:unfolded protein binding"/>
    <property type="evidence" value="ECO:0007669"/>
    <property type="project" value="TreeGrafter"/>
</dbReference>
<feature type="compositionally biased region" description="Polar residues" evidence="3">
    <location>
        <begin position="1092"/>
        <end position="1105"/>
    </location>
</feature>
<feature type="domain" description="SHSP" evidence="4">
    <location>
        <begin position="353"/>
        <end position="455"/>
    </location>
</feature>
<feature type="compositionally biased region" description="Low complexity" evidence="3">
    <location>
        <begin position="506"/>
        <end position="524"/>
    </location>
</feature>
<dbReference type="InterPro" id="IPR008978">
    <property type="entry name" value="HSP20-like_chaperone"/>
</dbReference>
<dbReference type="Pfam" id="PF00011">
    <property type="entry name" value="HSP20"/>
    <property type="match status" value="4"/>
</dbReference>
<dbReference type="EMBL" id="JACEEZ010005637">
    <property type="protein sequence ID" value="KAG0725432.1"/>
    <property type="molecule type" value="Genomic_DNA"/>
</dbReference>
<accession>A0A8J5D0T7</accession>
<evidence type="ECO:0000256" key="3">
    <source>
        <dbReference type="SAM" id="MobiDB-lite"/>
    </source>
</evidence>
<dbReference type="GO" id="GO:0005634">
    <property type="term" value="C:nucleus"/>
    <property type="evidence" value="ECO:0007669"/>
    <property type="project" value="TreeGrafter"/>
</dbReference>
<feature type="compositionally biased region" description="Basic and acidic residues" evidence="3">
    <location>
        <begin position="482"/>
        <end position="500"/>
    </location>
</feature>
<feature type="compositionally biased region" description="Basic and acidic residues" evidence="3">
    <location>
        <begin position="1063"/>
        <end position="1072"/>
    </location>
</feature>
<sequence length="1105" mass="122719">MNSCLSKQVNCVRYGTSRLLRGCKVYCAGKQWNTIMASRHSDNSHTSRTFSSRSGNNGRDRRAVDDLWDDFDLPISRKGRFFDDSFFEGSRFDFDKKVNEILGRSGEEERRDRWDDDADFRPSSNFNRYRNLRSRDLKDDNQAMTVTSDDTTHKIVLDVQDFVNGEMKVKVVGELELAVEGRLDDNRTFRRCFTLPQNTDMDAIASVMSADGILTITAPQKGGKARESTANKGQEANQANTKERSSMSSESRKEGSHGRGNGSRHSNGSARTEDSRNGRSFQSSMNSSFRDVPFMKKGRFFDDSFFESSRFDFDKKINEILGRWGEGERRDRWDDDADLRLNNLNRYRNLRAKDLRDDNQAMTVTSDDTTHKIVLDVQDFVNGEMKVKVVGELELAVEGRLDDNRTFRRCFTLPQNTEMDAIASVMSADGILTITAPQKGNQMKQDTKTFPVQMSANGNTAAMESSATTTQTSAATSISAAKQRETQESEAKRVAEKNRLADATCSSGVSGESQQSSQSFISSQTKTSAASDASQTKDSAYDGSEKAVREGSQNKSISTQTCRNSQTESQNQQLDKQGSRRSALPITRRGQFFNDSYFEDTWKDYQDAVRDVLAKWDDHSTAATDDMTCYRKLRSRDMRDDNQAITSAEDSSSYKFVLDVHDFVEGGNISVNVVDETELVVEGQVERDSGDAKGSDHFLRRFILPKDVQLDSVSSVMSSDGVLTVIAPKKSSMRQVAGSSGAAEQESAVHIEKLSKSNAGESMSTASASATQETHGSDSCAHTNRDASSDKGVVIPVQLEASSDNVNLMQTEQEISIEKSANISDDKDDYKQTAASKDCAMGDSEADTVHKQSEEDGEEDESKSGMAALRKLLEEDESYIKNKNRAIAIDSKKVSFQGDDFSHWHEHFFSAVKEVLNKFHEQSSSEGDLAAYRQLRQRNLKLENQAAFVDENSQALTVVLDVYDFLEGKVSVEVKEGRELIVRGAAQRLEGTSLITLTFVRPFKLPANADLKNITACLTSDGVLLINVPRLQLPYDLPDLGGTKTKENRSRLGTPCSAGQRVSSERGAREASGDLDGVTYRISPHRNLGGDDQSSVTISMSDERQ</sequence>
<evidence type="ECO:0000313" key="6">
    <source>
        <dbReference type="Proteomes" id="UP000770661"/>
    </source>
</evidence>
<comment type="similarity">
    <text evidence="1 2">Belongs to the small heat shock protein (HSP20) family.</text>
</comment>
<dbReference type="AlphaFoldDB" id="A0A8J5D0T7"/>
<evidence type="ECO:0000259" key="4">
    <source>
        <dbReference type="PROSITE" id="PS01031"/>
    </source>
</evidence>
<keyword evidence="6" id="KW-1185">Reference proteome</keyword>
<dbReference type="GO" id="GO:0009408">
    <property type="term" value="P:response to heat"/>
    <property type="evidence" value="ECO:0007669"/>
    <property type="project" value="TreeGrafter"/>
</dbReference>
<dbReference type="GO" id="GO:0005737">
    <property type="term" value="C:cytoplasm"/>
    <property type="evidence" value="ECO:0007669"/>
    <property type="project" value="TreeGrafter"/>
</dbReference>
<feature type="compositionally biased region" description="Polar residues" evidence="3">
    <location>
        <begin position="525"/>
        <end position="538"/>
    </location>
</feature>
<feature type="compositionally biased region" description="Low complexity" evidence="3">
    <location>
        <begin position="460"/>
        <end position="481"/>
    </location>
</feature>
<dbReference type="InterPro" id="IPR002068">
    <property type="entry name" value="A-crystallin/Hsp20_dom"/>
</dbReference>
<keyword evidence="5" id="KW-0346">Stress response</keyword>
<dbReference type="GO" id="GO:0042026">
    <property type="term" value="P:protein refolding"/>
    <property type="evidence" value="ECO:0007669"/>
    <property type="project" value="TreeGrafter"/>
</dbReference>
<feature type="domain" description="SHSP" evidence="4">
    <location>
        <begin position="937"/>
        <end position="1046"/>
    </location>
</feature>
<comment type="caution">
    <text evidence="5">The sequence shown here is derived from an EMBL/GenBank/DDBJ whole genome shotgun (WGS) entry which is preliminary data.</text>
</comment>
<feature type="compositionally biased region" description="Polar residues" evidence="3">
    <location>
        <begin position="551"/>
        <end position="576"/>
    </location>
</feature>
<feature type="region of interest" description="Disordered" evidence="3">
    <location>
        <begin position="756"/>
        <end position="789"/>
    </location>
</feature>
<dbReference type="PANTHER" id="PTHR45640">
    <property type="entry name" value="HEAT SHOCK PROTEIN HSP-12.2-RELATED"/>
    <property type="match status" value="1"/>
</dbReference>
<feature type="compositionally biased region" description="Polar residues" evidence="3">
    <location>
        <begin position="756"/>
        <end position="774"/>
    </location>
</feature>
<dbReference type="PROSITE" id="PS01031">
    <property type="entry name" value="SHSP"/>
    <property type="match status" value="4"/>
</dbReference>